<dbReference type="RefSeq" id="WP_232562847.1">
    <property type="nucleotide sequence ID" value="NZ_JALPRF010000003.1"/>
</dbReference>
<keyword evidence="6" id="KW-1185">Reference proteome</keyword>
<keyword evidence="2 5" id="KW-0689">Ribosomal protein</keyword>
<dbReference type="NCBIfam" id="TIGR04560">
    <property type="entry name" value="ribo_THX"/>
    <property type="match status" value="1"/>
</dbReference>
<evidence type="ECO:0000256" key="3">
    <source>
        <dbReference type="ARBA" id="ARBA00023274"/>
    </source>
</evidence>
<keyword evidence="3" id="KW-0687">Ribonucleoprotein</keyword>
<dbReference type="InterPro" id="IPR031414">
    <property type="entry name" value="Ribosomal_bTHX"/>
</dbReference>
<comment type="similarity">
    <text evidence="1">Belongs to the bacterial ribosomal protein bTHX family.</text>
</comment>
<comment type="caution">
    <text evidence="5">The sequence shown here is derived from an EMBL/GenBank/DDBJ whole genome shotgun (WGS) entry which is preliminary data.</text>
</comment>
<sequence>MGKGDKKSRKGKITRGSYGKTRPQKPTKATASKPDTKPATE</sequence>
<reference evidence="5 6" key="1">
    <citation type="submission" date="2022-04" db="EMBL/GenBank/DDBJ databases">
        <title>Spirosoma sp. strain RP8 genome sequencing and assembly.</title>
        <authorList>
            <person name="Jung Y."/>
        </authorList>
    </citation>
    <scope>NUCLEOTIDE SEQUENCE [LARGE SCALE GENOMIC DNA]</scope>
    <source>
        <strain evidence="5 6">RP8</strain>
    </source>
</reference>
<dbReference type="GO" id="GO:0005840">
    <property type="term" value="C:ribosome"/>
    <property type="evidence" value="ECO:0007669"/>
    <property type="project" value="UniProtKB-KW"/>
</dbReference>
<gene>
    <name evidence="5" type="ORF">M0L20_19910</name>
</gene>
<dbReference type="InterPro" id="IPR030826">
    <property type="entry name" value="Ribosomal_bTHX/bTHXc/bTHXm"/>
</dbReference>
<accession>A0ABT0HPP5</accession>
<dbReference type="Pfam" id="PF17070">
    <property type="entry name" value="Thx"/>
    <property type="match status" value="1"/>
</dbReference>
<name>A0ABT0HPP5_9BACT</name>
<dbReference type="Proteomes" id="UP001202180">
    <property type="component" value="Unassembled WGS sequence"/>
</dbReference>
<evidence type="ECO:0000256" key="1">
    <source>
        <dbReference type="ARBA" id="ARBA00010834"/>
    </source>
</evidence>
<evidence type="ECO:0000256" key="2">
    <source>
        <dbReference type="ARBA" id="ARBA00022980"/>
    </source>
</evidence>
<dbReference type="EMBL" id="JALPRF010000003">
    <property type="protein sequence ID" value="MCK8494141.1"/>
    <property type="molecule type" value="Genomic_DNA"/>
</dbReference>
<feature type="region of interest" description="Disordered" evidence="4">
    <location>
        <begin position="1"/>
        <end position="41"/>
    </location>
</feature>
<protein>
    <submittedName>
        <fullName evidence="5">30S ribosomal protein THX</fullName>
    </submittedName>
</protein>
<feature type="compositionally biased region" description="Basic residues" evidence="4">
    <location>
        <begin position="1"/>
        <end position="13"/>
    </location>
</feature>
<proteinExistence type="inferred from homology"/>
<organism evidence="5 6">
    <name type="scientific">Spirosoma liriopis</name>
    <dbReference type="NCBI Taxonomy" id="2937440"/>
    <lineage>
        <taxon>Bacteria</taxon>
        <taxon>Pseudomonadati</taxon>
        <taxon>Bacteroidota</taxon>
        <taxon>Cytophagia</taxon>
        <taxon>Cytophagales</taxon>
        <taxon>Cytophagaceae</taxon>
        <taxon>Spirosoma</taxon>
    </lineage>
</organism>
<evidence type="ECO:0000256" key="4">
    <source>
        <dbReference type="SAM" id="MobiDB-lite"/>
    </source>
</evidence>
<evidence type="ECO:0000313" key="6">
    <source>
        <dbReference type="Proteomes" id="UP001202180"/>
    </source>
</evidence>
<evidence type="ECO:0000313" key="5">
    <source>
        <dbReference type="EMBL" id="MCK8494141.1"/>
    </source>
</evidence>